<feature type="compositionally biased region" description="Basic and acidic residues" evidence="1">
    <location>
        <begin position="127"/>
        <end position="138"/>
    </location>
</feature>
<dbReference type="GeneID" id="77729014"/>
<evidence type="ECO:0000256" key="1">
    <source>
        <dbReference type="SAM" id="MobiDB-lite"/>
    </source>
</evidence>
<reference evidence="2" key="1">
    <citation type="journal article" date="2022" name="G3 (Bethesda)">
        <title>High quality genome of the basidiomycete yeast Dioszegia hungarica PDD-24b-2 isolated from cloud water.</title>
        <authorList>
            <person name="Jarrige D."/>
            <person name="Haridas S."/>
            <person name="Bleykasten-Grosshans C."/>
            <person name="Joly M."/>
            <person name="Nadalig T."/>
            <person name="Sancelme M."/>
            <person name="Vuilleumier S."/>
            <person name="Grigoriev I.V."/>
            <person name="Amato P."/>
            <person name="Bringel F."/>
        </authorList>
    </citation>
    <scope>NUCLEOTIDE SEQUENCE</scope>
    <source>
        <strain evidence="2">PDD-24b-2</strain>
    </source>
</reference>
<evidence type="ECO:0000313" key="2">
    <source>
        <dbReference type="EMBL" id="KAI9634973.1"/>
    </source>
</evidence>
<accession>A0AA38H6J5</accession>
<protein>
    <submittedName>
        <fullName evidence="2">Uncharacterized protein</fullName>
    </submittedName>
</protein>
<evidence type="ECO:0000313" key="3">
    <source>
        <dbReference type="Proteomes" id="UP001164286"/>
    </source>
</evidence>
<comment type="caution">
    <text evidence="2">The sequence shown here is derived from an EMBL/GenBank/DDBJ whole genome shotgun (WGS) entry which is preliminary data.</text>
</comment>
<feature type="region of interest" description="Disordered" evidence="1">
    <location>
        <begin position="107"/>
        <end position="138"/>
    </location>
</feature>
<feature type="region of interest" description="Disordered" evidence="1">
    <location>
        <begin position="1"/>
        <end position="40"/>
    </location>
</feature>
<keyword evidence="3" id="KW-1185">Reference proteome</keyword>
<name>A0AA38H6J5_9TREE</name>
<dbReference type="RefSeq" id="XP_052944750.1">
    <property type="nucleotide sequence ID" value="XM_053089809.1"/>
</dbReference>
<proteinExistence type="predicted"/>
<dbReference type="Proteomes" id="UP001164286">
    <property type="component" value="Unassembled WGS sequence"/>
</dbReference>
<organism evidence="2 3">
    <name type="scientific">Dioszegia hungarica</name>
    <dbReference type="NCBI Taxonomy" id="4972"/>
    <lineage>
        <taxon>Eukaryota</taxon>
        <taxon>Fungi</taxon>
        <taxon>Dikarya</taxon>
        <taxon>Basidiomycota</taxon>
        <taxon>Agaricomycotina</taxon>
        <taxon>Tremellomycetes</taxon>
        <taxon>Tremellales</taxon>
        <taxon>Bulleribasidiaceae</taxon>
        <taxon>Dioszegia</taxon>
    </lineage>
</organism>
<dbReference type="EMBL" id="JAKWFO010000006">
    <property type="protein sequence ID" value="KAI9634973.1"/>
    <property type="molecule type" value="Genomic_DNA"/>
</dbReference>
<gene>
    <name evidence="2" type="ORF">MKK02DRAFT_37848</name>
</gene>
<sequence length="427" mass="48363">MMTSSSEPAAPSVTTSDPPSSTAAPQLTRSDLGSPTVDLPPRQGLRDVLYHLRDHLAQDRAFGSLHRLARCSREYQNIFGSGLENRRITLRGERARDSFADILGARAPSPLPRQLRSQSDPPAPLQLRDEHRAKKPRLETEAYDPLRRRLPAESLEPWEVGRSAKLQSLWVHRRRLRLISQCEALNILDFHGAEAMIEAAIATGEGETVFKNIPSLCLGPDLLWRLAEQSDSTRDMETHLLEHLRPKHVCFSPKIGNKHETMDRLERIGYMPSATNREDAWTMHYLEGVPRIIQHLCETWAPETITIHNLTAENIPAVQSSQTTVFFGPDPPPVKAMCETKFWRADVRASEIANGIVMQDGDERAVFVGVEEFFGREGVRESEIRVASVEERVWKEVRQPYVRKVAGELVRFLTREEADKCRCCGKK</sequence>
<dbReference type="AlphaFoldDB" id="A0AA38H6J5"/>
<feature type="compositionally biased region" description="Low complexity" evidence="1">
    <location>
        <begin position="8"/>
        <end position="25"/>
    </location>
</feature>